<protein>
    <submittedName>
        <fullName evidence="1">Uncharacterized protein</fullName>
    </submittedName>
</protein>
<accession>A0A5B0KPG4</accession>
<name>A0A5B0KPG4_9PROT</name>
<sequence length="95" mass="10112">MPPSLFVEAARLAGVVAFGEQAEFGCGRGAGNCERHPAMRLLADWWTATAPQELRGAAFAAPFAYSDGQYLVAAGYKPSILDQVVKAITRKPTKA</sequence>
<dbReference type="EMBL" id="VEWN01000013">
    <property type="protein sequence ID" value="KAA1053845.1"/>
    <property type="molecule type" value="Genomic_DNA"/>
</dbReference>
<organism evidence="1 2">
    <name type="scientific">Azospirillum argentinense</name>
    <dbReference type="NCBI Taxonomy" id="2970906"/>
    <lineage>
        <taxon>Bacteria</taxon>
        <taxon>Pseudomonadati</taxon>
        <taxon>Pseudomonadota</taxon>
        <taxon>Alphaproteobacteria</taxon>
        <taxon>Rhodospirillales</taxon>
        <taxon>Azospirillaceae</taxon>
        <taxon>Azospirillum</taxon>
    </lineage>
</organism>
<gene>
    <name evidence="1" type="ORF">FH063_002427</name>
</gene>
<evidence type="ECO:0000313" key="2">
    <source>
        <dbReference type="Proteomes" id="UP000325333"/>
    </source>
</evidence>
<reference evidence="1 2" key="1">
    <citation type="submission" date="2019-07" db="EMBL/GenBank/DDBJ databases">
        <title>Genome sequencing of the stress-tolerant strain Azospirillum brasilense Az19.</title>
        <authorList>
            <person name="Maroniche G.A."/>
            <person name="Garcia J.E."/>
            <person name="Pagnussat L."/>
            <person name="Amenta M."/>
            <person name="Creus C.M."/>
        </authorList>
    </citation>
    <scope>NUCLEOTIDE SEQUENCE [LARGE SCALE GENOMIC DNA]</scope>
    <source>
        <strain evidence="1 2">Az19</strain>
    </source>
</reference>
<comment type="caution">
    <text evidence="1">The sequence shown here is derived from an EMBL/GenBank/DDBJ whole genome shotgun (WGS) entry which is preliminary data.</text>
</comment>
<dbReference type="Proteomes" id="UP000325333">
    <property type="component" value="Unassembled WGS sequence"/>
</dbReference>
<proteinExistence type="predicted"/>
<evidence type="ECO:0000313" key="1">
    <source>
        <dbReference type="EMBL" id="KAA1053845.1"/>
    </source>
</evidence>
<dbReference type="RefSeq" id="WP_149650959.1">
    <property type="nucleotide sequence ID" value="NZ_VEWN01000013.1"/>
</dbReference>
<dbReference type="AlphaFoldDB" id="A0A5B0KPG4"/>